<reference evidence="2 3" key="1">
    <citation type="submission" date="2013-12" db="EMBL/GenBank/DDBJ databases">
        <title>Annotated genome of Streptomyces scopuliridis.</title>
        <authorList>
            <person name="Olson J.B."/>
        </authorList>
    </citation>
    <scope>NUCLEOTIDE SEQUENCE [LARGE SCALE GENOMIC DNA]</scope>
    <source>
        <strain evidence="2 3">RB72</strain>
    </source>
</reference>
<keyword evidence="1" id="KW-0732">Signal</keyword>
<dbReference type="InterPro" id="IPR022435">
    <property type="entry name" value="Surface-anchored_actinobac"/>
</dbReference>
<dbReference type="RefSeq" id="WP_030350397.1">
    <property type="nucleotide sequence ID" value="NZ_AZSP01000172.1"/>
</dbReference>
<evidence type="ECO:0000313" key="3">
    <source>
        <dbReference type="Proteomes" id="UP000245992"/>
    </source>
</evidence>
<protein>
    <recommendedName>
        <fullName evidence="4">Surface-anchored protein</fullName>
    </recommendedName>
</protein>
<sequence>MSATLTRAALYSGAVIAALGLAAAPAQAALITLSQGHVDVVDIAYEGGVLRLGLHDETTGTGVERDPAEVTLRVKPEAGATVPSNPAFSFLGSPGAPVWILPQTSNPALLHAGWAAHELPAGAFQGDSVHLKLTAVSGPADVSLYDVSQGTPTKRFDSGDGLPDSVNVSAGAHHHTNWAFEAKGDYTLTFQATGKLTNGTTLNSAPVAYHFTVG</sequence>
<proteinExistence type="predicted"/>
<feature type="chain" id="PRO_5015562350" description="Surface-anchored protein" evidence="1">
    <location>
        <begin position="29"/>
        <end position="214"/>
    </location>
</feature>
<dbReference type="Proteomes" id="UP000245992">
    <property type="component" value="Unassembled WGS sequence"/>
</dbReference>
<evidence type="ECO:0000256" key="1">
    <source>
        <dbReference type="SAM" id="SignalP"/>
    </source>
</evidence>
<dbReference type="EMBL" id="AZSP01000172">
    <property type="protein sequence ID" value="PVE10788.1"/>
    <property type="molecule type" value="Genomic_DNA"/>
</dbReference>
<feature type="signal peptide" evidence="1">
    <location>
        <begin position="1"/>
        <end position="28"/>
    </location>
</feature>
<evidence type="ECO:0008006" key="4">
    <source>
        <dbReference type="Google" id="ProtNLM"/>
    </source>
</evidence>
<keyword evidence="3" id="KW-1185">Reference proteome</keyword>
<dbReference type="AlphaFoldDB" id="A0A2T7T6M2"/>
<name>A0A2T7T6M2_9ACTN</name>
<dbReference type="OrthoDB" id="4424311at2"/>
<dbReference type="STRING" id="1440053.GCA_000718095_01224"/>
<dbReference type="NCBIfam" id="NF038134">
    <property type="entry name" value="choice_anch_M"/>
    <property type="match status" value="1"/>
</dbReference>
<gene>
    <name evidence="2" type="ORF">Y717_24280</name>
</gene>
<accession>A0A2T7T6M2</accession>
<organism evidence="2 3">
    <name type="scientific">Streptomyces scopuliridis RB72</name>
    <dbReference type="NCBI Taxonomy" id="1440053"/>
    <lineage>
        <taxon>Bacteria</taxon>
        <taxon>Bacillati</taxon>
        <taxon>Actinomycetota</taxon>
        <taxon>Actinomycetes</taxon>
        <taxon>Kitasatosporales</taxon>
        <taxon>Streptomycetaceae</taxon>
        <taxon>Streptomyces</taxon>
    </lineage>
</organism>
<comment type="caution">
    <text evidence="2">The sequence shown here is derived from an EMBL/GenBank/DDBJ whole genome shotgun (WGS) entry which is preliminary data.</text>
</comment>
<dbReference type="NCBIfam" id="TIGR03769">
    <property type="entry name" value="P_ac_wall_RPT"/>
    <property type="match status" value="1"/>
</dbReference>
<evidence type="ECO:0000313" key="2">
    <source>
        <dbReference type="EMBL" id="PVE10788.1"/>
    </source>
</evidence>